<organism evidence="1 2">
    <name type="scientific">Caenorhabditis tropicalis</name>
    <dbReference type="NCBI Taxonomy" id="1561998"/>
    <lineage>
        <taxon>Eukaryota</taxon>
        <taxon>Metazoa</taxon>
        <taxon>Ecdysozoa</taxon>
        <taxon>Nematoda</taxon>
        <taxon>Chromadorea</taxon>
        <taxon>Rhabditida</taxon>
        <taxon>Rhabditina</taxon>
        <taxon>Rhabditomorpha</taxon>
        <taxon>Rhabditoidea</taxon>
        <taxon>Rhabditidae</taxon>
        <taxon>Peloderinae</taxon>
        <taxon>Caenorhabditis</taxon>
    </lineage>
</organism>
<accession>A0A1I7U0A0</accession>
<dbReference type="AlphaFoldDB" id="A0A1I7U0A0"/>
<dbReference type="Proteomes" id="UP000095282">
    <property type="component" value="Unplaced"/>
</dbReference>
<name>A0A1I7U0A0_9PELO</name>
<dbReference type="WBParaSite" id="Csp11.Scaffold629.g13568.t1">
    <property type="protein sequence ID" value="Csp11.Scaffold629.g13568.t1"/>
    <property type="gene ID" value="Csp11.Scaffold629.g13568"/>
</dbReference>
<reference evidence="2" key="1">
    <citation type="submission" date="2016-11" db="UniProtKB">
        <authorList>
            <consortium name="WormBaseParasite"/>
        </authorList>
    </citation>
    <scope>IDENTIFICATION</scope>
</reference>
<keyword evidence="1" id="KW-1185">Reference proteome</keyword>
<evidence type="ECO:0000313" key="2">
    <source>
        <dbReference type="WBParaSite" id="Csp11.Scaffold629.g13568.t1"/>
    </source>
</evidence>
<protein>
    <submittedName>
        <fullName evidence="2">DUF4371 domain-containing protein</fullName>
    </submittedName>
</protein>
<proteinExistence type="predicted"/>
<sequence>MQQVVEEDDVRRGEDVEDDVGYVAGRRMCFGLQICRYHVPCICCGNKHLRGARKLATRDDYGIRDRNNAPVTVSCFTGYFCLQCVCLLSVPIKSSCRTQTTTTTVTILHLQRHVDRFKHSMTYLMAIVLDGSKTDQNNSAVKASGVTKLNLISWTLVTTDSRMGCFVNHLTN</sequence>
<evidence type="ECO:0000313" key="1">
    <source>
        <dbReference type="Proteomes" id="UP000095282"/>
    </source>
</evidence>